<sequence>MPILQRTEV</sequence>
<organism evidence="1 2">
    <name type="scientific">Molorchus minor</name>
    <dbReference type="NCBI Taxonomy" id="1323400"/>
    <lineage>
        <taxon>Eukaryota</taxon>
        <taxon>Metazoa</taxon>
        <taxon>Ecdysozoa</taxon>
        <taxon>Arthropoda</taxon>
        <taxon>Hexapoda</taxon>
        <taxon>Insecta</taxon>
        <taxon>Pterygota</taxon>
        <taxon>Neoptera</taxon>
        <taxon>Endopterygota</taxon>
        <taxon>Coleoptera</taxon>
        <taxon>Polyphaga</taxon>
        <taxon>Cucujiformia</taxon>
        <taxon>Chrysomeloidea</taxon>
        <taxon>Cerambycidae</taxon>
        <taxon>Lamiinae</taxon>
        <taxon>Monochamini</taxon>
        <taxon>Molorchus</taxon>
    </lineage>
</organism>
<evidence type="ECO:0000313" key="2">
    <source>
        <dbReference type="Proteomes" id="UP001162164"/>
    </source>
</evidence>
<dbReference type="Proteomes" id="UP001162164">
    <property type="component" value="Unassembled WGS sequence"/>
</dbReference>
<reference evidence="1" key="1">
    <citation type="journal article" date="2023" name="Insect Mol. Biol.">
        <title>Genome sequencing provides insights into the evolution of gene families encoding plant cell wall-degrading enzymes in longhorned beetles.</title>
        <authorList>
            <person name="Shin N.R."/>
            <person name="Okamura Y."/>
            <person name="Kirsch R."/>
            <person name="Pauchet Y."/>
        </authorList>
    </citation>
    <scope>NUCLEOTIDE SEQUENCE</scope>
    <source>
        <strain evidence="1">MMC_N1</strain>
    </source>
</reference>
<gene>
    <name evidence="1" type="ORF">NQ317_012040</name>
</gene>
<keyword evidence="2" id="KW-1185">Reference proteome</keyword>
<comment type="caution">
    <text evidence="1">The sequence shown here is derived from an EMBL/GenBank/DDBJ whole genome shotgun (WGS) entry which is preliminary data.</text>
</comment>
<proteinExistence type="predicted"/>
<evidence type="ECO:0000313" key="1">
    <source>
        <dbReference type="EMBL" id="KAJ8975530.1"/>
    </source>
</evidence>
<protein>
    <submittedName>
        <fullName evidence="1">Uncharacterized protein</fullName>
    </submittedName>
</protein>
<name>A0ABQ9JDA2_9CUCU</name>
<dbReference type="EMBL" id="JAPWTJ010000808">
    <property type="protein sequence ID" value="KAJ8975530.1"/>
    <property type="molecule type" value="Genomic_DNA"/>
</dbReference>
<accession>A0ABQ9JDA2</accession>